<proteinExistence type="predicted"/>
<dbReference type="SUPFAM" id="SSF56300">
    <property type="entry name" value="Metallo-dependent phosphatases"/>
    <property type="match status" value="1"/>
</dbReference>
<dbReference type="InterPro" id="IPR029052">
    <property type="entry name" value="Metallo-depent_PP-like"/>
</dbReference>
<dbReference type="CDD" id="cd07383">
    <property type="entry name" value="MPP_Dcr2"/>
    <property type="match status" value="1"/>
</dbReference>
<gene>
    <name evidence="2" type="ORF">K504DRAFT_371385</name>
</gene>
<keyword evidence="3" id="KW-1185">Reference proteome</keyword>
<protein>
    <submittedName>
        <fullName evidence="2">Metallo-dependent phosphatase</fullName>
    </submittedName>
</protein>
<dbReference type="OrthoDB" id="783096at2759"/>
<evidence type="ECO:0000256" key="1">
    <source>
        <dbReference type="SAM" id="SignalP"/>
    </source>
</evidence>
<dbReference type="AlphaFoldDB" id="A0A6G1KLJ0"/>
<organism evidence="2 3">
    <name type="scientific">Pleomassaria siparia CBS 279.74</name>
    <dbReference type="NCBI Taxonomy" id="1314801"/>
    <lineage>
        <taxon>Eukaryota</taxon>
        <taxon>Fungi</taxon>
        <taxon>Dikarya</taxon>
        <taxon>Ascomycota</taxon>
        <taxon>Pezizomycotina</taxon>
        <taxon>Dothideomycetes</taxon>
        <taxon>Pleosporomycetidae</taxon>
        <taxon>Pleosporales</taxon>
        <taxon>Pleomassariaceae</taxon>
        <taxon>Pleomassaria</taxon>
    </lineage>
</organism>
<keyword evidence="1" id="KW-0732">Signal</keyword>
<dbReference type="PANTHER" id="PTHR32440">
    <property type="entry name" value="PHOSPHATASE DCR2-RELATED-RELATED"/>
    <property type="match status" value="1"/>
</dbReference>
<feature type="chain" id="PRO_5026068659" evidence="1">
    <location>
        <begin position="17"/>
        <end position="403"/>
    </location>
</feature>
<accession>A0A6G1KLJ0</accession>
<dbReference type="Gene3D" id="3.60.21.10">
    <property type="match status" value="1"/>
</dbReference>
<dbReference type="GO" id="GO:0016788">
    <property type="term" value="F:hydrolase activity, acting on ester bonds"/>
    <property type="evidence" value="ECO:0007669"/>
    <property type="project" value="TreeGrafter"/>
</dbReference>
<evidence type="ECO:0000313" key="2">
    <source>
        <dbReference type="EMBL" id="KAF2713670.1"/>
    </source>
</evidence>
<dbReference type="EMBL" id="MU005765">
    <property type="protein sequence ID" value="KAF2713670.1"/>
    <property type="molecule type" value="Genomic_DNA"/>
</dbReference>
<reference evidence="2" key="1">
    <citation type="journal article" date="2020" name="Stud. Mycol.">
        <title>101 Dothideomycetes genomes: a test case for predicting lifestyles and emergence of pathogens.</title>
        <authorList>
            <person name="Haridas S."/>
            <person name="Albert R."/>
            <person name="Binder M."/>
            <person name="Bloem J."/>
            <person name="Labutti K."/>
            <person name="Salamov A."/>
            <person name="Andreopoulos B."/>
            <person name="Baker S."/>
            <person name="Barry K."/>
            <person name="Bills G."/>
            <person name="Bluhm B."/>
            <person name="Cannon C."/>
            <person name="Castanera R."/>
            <person name="Culley D."/>
            <person name="Daum C."/>
            <person name="Ezra D."/>
            <person name="Gonzalez J."/>
            <person name="Henrissat B."/>
            <person name="Kuo A."/>
            <person name="Liang C."/>
            <person name="Lipzen A."/>
            <person name="Lutzoni F."/>
            <person name="Magnuson J."/>
            <person name="Mondo S."/>
            <person name="Nolan M."/>
            <person name="Ohm R."/>
            <person name="Pangilinan J."/>
            <person name="Park H.-J."/>
            <person name="Ramirez L."/>
            <person name="Alfaro M."/>
            <person name="Sun H."/>
            <person name="Tritt A."/>
            <person name="Yoshinaga Y."/>
            <person name="Zwiers L.-H."/>
            <person name="Turgeon B."/>
            <person name="Goodwin S."/>
            <person name="Spatafora J."/>
            <person name="Crous P."/>
            <person name="Grigoriev I."/>
        </authorList>
    </citation>
    <scope>NUCLEOTIDE SEQUENCE</scope>
    <source>
        <strain evidence="2">CBS 279.74</strain>
    </source>
</reference>
<dbReference type="Proteomes" id="UP000799428">
    <property type="component" value="Unassembled WGS sequence"/>
</dbReference>
<name>A0A6G1KLJ0_9PLEO</name>
<sequence length="403" mass="44174">MKREHLLWLLAITAGAAPVMQFGQGDDFDGLRFGVDGTFNITIFEDLHFGEPEGVSQYGPSGDNKTTKIISSILDNAPPSFAVLNGDLLSCEYITPDRVNATIDQLLEPFKTRNVPWGSTYGPHDMTSTCSTRAMAAYEQKTGGQLAWTQDMVQGEYEETGTSNYYVPIYGSTRGGNPNLVMLLWFFDSRGGKAFGKTSADGIDVQLEDWVGQKVVDWFNLEKMAMAQQFKRVIPSVAFVHTPVYAMKNSTQRIDPNTSPGINEEAVVYQGMACESGSKTCHGNERAASSFMQALGSTQGLMAVFSGHSHGNDWCMSWTVDDNVGGENDIPLCFGRWTGYGGYGTWARGARQIVLRENTKEIDTWITLEDGNISGHVMLNATFGTDEYSAVDVTKSPPLPPHT</sequence>
<dbReference type="GO" id="GO:0005737">
    <property type="term" value="C:cytoplasm"/>
    <property type="evidence" value="ECO:0007669"/>
    <property type="project" value="TreeGrafter"/>
</dbReference>
<dbReference type="PANTHER" id="PTHR32440:SF11">
    <property type="entry name" value="METALLOPHOSPHOESTERASE DOMAIN-CONTAINING PROTEIN"/>
    <property type="match status" value="1"/>
</dbReference>
<evidence type="ECO:0000313" key="3">
    <source>
        <dbReference type="Proteomes" id="UP000799428"/>
    </source>
</evidence>
<feature type="signal peptide" evidence="1">
    <location>
        <begin position="1"/>
        <end position="16"/>
    </location>
</feature>